<protein>
    <submittedName>
        <fullName evidence="2">Uncharacterized protein</fullName>
    </submittedName>
</protein>
<proteinExistence type="predicted"/>
<dbReference type="EMBL" id="FODE01000048">
    <property type="protein sequence ID" value="SEO22442.1"/>
    <property type="molecule type" value="Genomic_DNA"/>
</dbReference>
<evidence type="ECO:0000256" key="1">
    <source>
        <dbReference type="SAM" id="Phobius"/>
    </source>
</evidence>
<evidence type="ECO:0000313" key="3">
    <source>
        <dbReference type="Proteomes" id="UP000199054"/>
    </source>
</evidence>
<dbReference type="InterPro" id="IPR036259">
    <property type="entry name" value="MFS_trans_sf"/>
</dbReference>
<accession>A0A1H8MYQ7</accession>
<gene>
    <name evidence="2" type="ORF">SAMN04489859_10488</name>
</gene>
<keyword evidence="1" id="KW-0472">Membrane</keyword>
<organism evidence="2 3">
    <name type="scientific">Paracoccus alcaliphilus</name>
    <dbReference type="NCBI Taxonomy" id="34002"/>
    <lineage>
        <taxon>Bacteria</taxon>
        <taxon>Pseudomonadati</taxon>
        <taxon>Pseudomonadota</taxon>
        <taxon>Alphaproteobacteria</taxon>
        <taxon>Rhodobacterales</taxon>
        <taxon>Paracoccaceae</taxon>
        <taxon>Paracoccus</taxon>
    </lineage>
</organism>
<reference evidence="2 3" key="1">
    <citation type="submission" date="2016-10" db="EMBL/GenBank/DDBJ databases">
        <authorList>
            <person name="de Groot N.N."/>
        </authorList>
    </citation>
    <scope>NUCLEOTIDE SEQUENCE [LARGE SCALE GENOMIC DNA]</scope>
    <source>
        <strain evidence="2 3">DSM 8512</strain>
    </source>
</reference>
<sequence length="60" mass="6416">MTEHQDMEQRRRKTIAWGVGIAGPLIGGLLIAAGLSIQAILLVLAALALMGILLTLRLPR</sequence>
<dbReference type="SUPFAM" id="SSF103473">
    <property type="entry name" value="MFS general substrate transporter"/>
    <property type="match status" value="1"/>
</dbReference>
<feature type="transmembrane region" description="Helical" evidence="1">
    <location>
        <begin position="14"/>
        <end position="33"/>
    </location>
</feature>
<name>A0A1H8MYQ7_9RHOB</name>
<evidence type="ECO:0000313" key="2">
    <source>
        <dbReference type="EMBL" id="SEO22442.1"/>
    </source>
</evidence>
<keyword evidence="1" id="KW-0812">Transmembrane</keyword>
<dbReference type="AlphaFoldDB" id="A0A1H8MYQ7"/>
<dbReference type="Proteomes" id="UP000199054">
    <property type="component" value="Unassembled WGS sequence"/>
</dbReference>
<keyword evidence="3" id="KW-1185">Reference proteome</keyword>
<keyword evidence="1" id="KW-1133">Transmembrane helix</keyword>
<feature type="transmembrane region" description="Helical" evidence="1">
    <location>
        <begin position="39"/>
        <end position="58"/>
    </location>
</feature>